<dbReference type="EMBL" id="JXTB01000040">
    <property type="protein sequence ID" value="PON72261.1"/>
    <property type="molecule type" value="Genomic_DNA"/>
</dbReference>
<comment type="caution">
    <text evidence="1">The sequence shown here is derived from an EMBL/GenBank/DDBJ whole genome shotgun (WGS) entry which is preliminary data.</text>
</comment>
<sequence length="68" mass="7916">TRARARRSLVACSYINSNRINFTSKFTARTPKIRTNQYNTNRLIYTRGELSVKNSKSIKEEKTHHPSC</sequence>
<dbReference type="OrthoDB" id="10373687at2759"/>
<reference evidence="2" key="1">
    <citation type="submission" date="2016-06" db="EMBL/GenBank/DDBJ databases">
        <title>Parallel loss of symbiosis genes in relatives of nitrogen-fixing non-legume Parasponia.</title>
        <authorList>
            <person name="Van Velzen R."/>
            <person name="Holmer R."/>
            <person name="Bu F."/>
            <person name="Rutten L."/>
            <person name="Van Zeijl A."/>
            <person name="Liu W."/>
            <person name="Santuari L."/>
            <person name="Cao Q."/>
            <person name="Sharma T."/>
            <person name="Shen D."/>
            <person name="Roswanjaya Y."/>
            <person name="Wardhani T."/>
            <person name="Kalhor M.S."/>
            <person name="Jansen J."/>
            <person name="Van den Hoogen J."/>
            <person name="Gungor B."/>
            <person name="Hartog M."/>
            <person name="Hontelez J."/>
            <person name="Verver J."/>
            <person name="Yang W.-C."/>
            <person name="Schijlen E."/>
            <person name="Repin R."/>
            <person name="Schilthuizen M."/>
            <person name="Schranz E."/>
            <person name="Heidstra R."/>
            <person name="Miyata K."/>
            <person name="Fedorova E."/>
            <person name="Kohlen W."/>
            <person name="Bisseling T."/>
            <person name="Smit S."/>
            <person name="Geurts R."/>
        </authorList>
    </citation>
    <scope>NUCLEOTIDE SEQUENCE [LARGE SCALE GENOMIC DNA]</scope>
    <source>
        <strain evidence="2">cv. WU1-14</strain>
    </source>
</reference>
<dbReference type="Proteomes" id="UP000237105">
    <property type="component" value="Unassembled WGS sequence"/>
</dbReference>
<evidence type="ECO:0000313" key="1">
    <source>
        <dbReference type="EMBL" id="PON72261.1"/>
    </source>
</evidence>
<feature type="non-terminal residue" evidence="1">
    <location>
        <position position="1"/>
    </location>
</feature>
<evidence type="ECO:0000313" key="2">
    <source>
        <dbReference type="Proteomes" id="UP000237105"/>
    </source>
</evidence>
<gene>
    <name evidence="1" type="ORF">PanWU01x14_066520</name>
</gene>
<protein>
    <submittedName>
        <fullName evidence="1">Uncharacterized protein</fullName>
    </submittedName>
</protein>
<accession>A0A2P5DG50</accession>
<proteinExistence type="predicted"/>
<keyword evidence="2" id="KW-1185">Reference proteome</keyword>
<dbReference type="AlphaFoldDB" id="A0A2P5DG50"/>
<organism evidence="1 2">
    <name type="scientific">Parasponia andersonii</name>
    <name type="common">Sponia andersonii</name>
    <dbReference type="NCBI Taxonomy" id="3476"/>
    <lineage>
        <taxon>Eukaryota</taxon>
        <taxon>Viridiplantae</taxon>
        <taxon>Streptophyta</taxon>
        <taxon>Embryophyta</taxon>
        <taxon>Tracheophyta</taxon>
        <taxon>Spermatophyta</taxon>
        <taxon>Magnoliopsida</taxon>
        <taxon>eudicotyledons</taxon>
        <taxon>Gunneridae</taxon>
        <taxon>Pentapetalae</taxon>
        <taxon>rosids</taxon>
        <taxon>fabids</taxon>
        <taxon>Rosales</taxon>
        <taxon>Cannabaceae</taxon>
        <taxon>Parasponia</taxon>
    </lineage>
</organism>
<name>A0A2P5DG50_PARAD</name>